<reference evidence="1" key="1">
    <citation type="submission" date="2020-11" db="EMBL/GenBank/DDBJ databases">
        <authorList>
            <person name="Tran Van P."/>
        </authorList>
    </citation>
    <scope>NUCLEOTIDE SEQUENCE</scope>
</reference>
<keyword evidence="2" id="KW-1185">Reference proteome</keyword>
<protein>
    <submittedName>
        <fullName evidence="1">Uncharacterized protein</fullName>
    </submittedName>
</protein>
<evidence type="ECO:0000313" key="1">
    <source>
        <dbReference type="EMBL" id="CAD7635794.1"/>
    </source>
</evidence>
<feature type="non-terminal residue" evidence="1">
    <location>
        <position position="427"/>
    </location>
</feature>
<accession>A0A7R9Q7V0</accession>
<dbReference type="InterPro" id="IPR016024">
    <property type="entry name" value="ARM-type_fold"/>
</dbReference>
<dbReference type="AlphaFoldDB" id="A0A7R9Q7V0"/>
<gene>
    <name evidence="1" type="ORF">OSB1V03_LOCUS16185</name>
</gene>
<name>A0A7R9Q7V0_9ACAR</name>
<dbReference type="EMBL" id="OC872270">
    <property type="protein sequence ID" value="CAD7635794.1"/>
    <property type="molecule type" value="Genomic_DNA"/>
</dbReference>
<proteinExistence type="predicted"/>
<dbReference type="SUPFAM" id="SSF48371">
    <property type="entry name" value="ARM repeat"/>
    <property type="match status" value="1"/>
</dbReference>
<organism evidence="1">
    <name type="scientific">Medioppia subpectinata</name>
    <dbReference type="NCBI Taxonomy" id="1979941"/>
    <lineage>
        <taxon>Eukaryota</taxon>
        <taxon>Metazoa</taxon>
        <taxon>Ecdysozoa</taxon>
        <taxon>Arthropoda</taxon>
        <taxon>Chelicerata</taxon>
        <taxon>Arachnida</taxon>
        <taxon>Acari</taxon>
        <taxon>Acariformes</taxon>
        <taxon>Sarcoptiformes</taxon>
        <taxon>Oribatida</taxon>
        <taxon>Brachypylina</taxon>
        <taxon>Oppioidea</taxon>
        <taxon>Oppiidae</taxon>
        <taxon>Medioppia</taxon>
    </lineage>
</organism>
<dbReference type="Proteomes" id="UP000759131">
    <property type="component" value="Unassembled WGS sequence"/>
</dbReference>
<dbReference type="EMBL" id="CAJPIZ010017695">
    <property type="protein sequence ID" value="CAG2116224.1"/>
    <property type="molecule type" value="Genomic_DNA"/>
</dbReference>
<evidence type="ECO:0000313" key="2">
    <source>
        <dbReference type="Proteomes" id="UP000759131"/>
    </source>
</evidence>
<sequence length="427" mass="48130">MNVSQDVMLFGEAMAVLNAGPNNQSLHRIDSAITSLQQIISDNCDDDQEFGQLFDVRLIDQLMAIGSNRSPSLQVKVFKLYEEFLLSEQMQPIFAVNLLSSTMISAIICSSKSGTNDSMSASLNLFLVIIDTIRYIEDESYCLKQQLKEHTSSLMEALSQRVSAMKLNTSRVESQELKRDNRRLFTREITADVRQLMVTISGFVHQLVCKVCESAADVQPIYVQLSPLLGKLYGYDHQIDGNVLQIIAGLVSKAEPTMVFELIRCFKEQLFAALKSSNKSIVCQSLWVVKVILDRLEANNIAICLHIFGDQLIHELTAKLVDNCELDVMEEVLSIMAMICDLLQLFDNCGDRRDQMVCHLLAFSMQSQTYGSHAIRAVDRTHIERYMMSITDGREESTQSAMFSNRTKSQSSVLDLPHIFSSLCLEY</sequence>